<dbReference type="NCBIfam" id="NF002211">
    <property type="entry name" value="PRK01103.1"/>
    <property type="match status" value="1"/>
</dbReference>
<accession>A0A4R2KNK5</accession>
<evidence type="ECO:0000256" key="4">
    <source>
        <dbReference type="ARBA" id="ARBA00022723"/>
    </source>
</evidence>
<dbReference type="Pfam" id="PF06827">
    <property type="entry name" value="zf-FPG_IleRS"/>
    <property type="match status" value="1"/>
</dbReference>
<feature type="binding site" evidence="15">
    <location>
        <position position="91"/>
    </location>
    <ligand>
        <name>DNA</name>
        <dbReference type="ChEBI" id="CHEBI:16991"/>
    </ligand>
</feature>
<dbReference type="GO" id="GO:0034039">
    <property type="term" value="F:8-oxo-7,8-dihydroguanine DNA N-glycosylase activity"/>
    <property type="evidence" value="ECO:0007669"/>
    <property type="project" value="TreeGrafter"/>
</dbReference>
<dbReference type="GO" id="GO:0008270">
    <property type="term" value="F:zinc ion binding"/>
    <property type="evidence" value="ECO:0007669"/>
    <property type="project" value="UniProtKB-UniRule"/>
</dbReference>
<evidence type="ECO:0000259" key="16">
    <source>
        <dbReference type="PROSITE" id="PS51066"/>
    </source>
</evidence>
<dbReference type="PANTHER" id="PTHR22993">
    <property type="entry name" value="FORMAMIDOPYRIMIDINE-DNA GLYCOSYLASE"/>
    <property type="match status" value="1"/>
</dbReference>
<dbReference type="Gene3D" id="1.10.8.50">
    <property type="match status" value="1"/>
</dbReference>
<keyword evidence="19" id="KW-1185">Reference proteome</keyword>
<comment type="function">
    <text evidence="15">Involved in base excision repair of DNA damaged by oxidation or by mutagenic agents. Acts as DNA glycosylase that recognizes and removes damaged bases. Has a preference for oxidized purines, such as 7,8-dihydro-8-oxoguanine (8-oxoG). Has AP (apurinic/apyrimidinic) lyase activity and introduces nicks in the DNA strand. Cleaves the DNA backbone by beta-delta elimination to generate a single-strand break at the site of the removed base with both 3'- and 5'-phosphates.</text>
</comment>
<dbReference type="CDD" id="cd08966">
    <property type="entry name" value="EcFpg-like_N"/>
    <property type="match status" value="1"/>
</dbReference>
<evidence type="ECO:0000256" key="1">
    <source>
        <dbReference type="ARBA" id="ARBA00001668"/>
    </source>
</evidence>
<dbReference type="GO" id="GO:0006284">
    <property type="term" value="P:base-excision repair"/>
    <property type="evidence" value="ECO:0007669"/>
    <property type="project" value="InterPro"/>
</dbReference>
<dbReference type="InterPro" id="IPR010663">
    <property type="entry name" value="Znf_FPG/IleRS"/>
</dbReference>
<dbReference type="InterPro" id="IPR035937">
    <property type="entry name" value="FPG_N"/>
</dbReference>
<name>A0A4R2KNK5_9GAMM</name>
<dbReference type="Gene3D" id="3.20.190.10">
    <property type="entry name" value="MutM-like, N-terminal"/>
    <property type="match status" value="1"/>
</dbReference>
<feature type="binding site" evidence="15">
    <location>
        <position position="110"/>
    </location>
    <ligand>
        <name>DNA</name>
        <dbReference type="ChEBI" id="CHEBI:16991"/>
    </ligand>
</feature>
<evidence type="ECO:0000259" key="17">
    <source>
        <dbReference type="PROSITE" id="PS51068"/>
    </source>
</evidence>
<dbReference type="SUPFAM" id="SSF57716">
    <property type="entry name" value="Glucocorticoid receptor-like (DNA-binding domain)"/>
    <property type="match status" value="1"/>
</dbReference>
<keyword evidence="6 15" id="KW-0863">Zinc-finger</keyword>
<evidence type="ECO:0000313" key="19">
    <source>
        <dbReference type="Proteomes" id="UP000294980"/>
    </source>
</evidence>
<evidence type="ECO:0000256" key="3">
    <source>
        <dbReference type="ARBA" id="ARBA00011245"/>
    </source>
</evidence>
<dbReference type="Pfam" id="PF06831">
    <property type="entry name" value="H2TH"/>
    <property type="match status" value="1"/>
</dbReference>
<keyword evidence="4 15" id="KW-0479">Metal-binding</keyword>
<keyword evidence="8 15" id="KW-0862">Zinc</keyword>
<proteinExistence type="inferred from homology"/>
<dbReference type="PROSITE" id="PS01242">
    <property type="entry name" value="ZF_FPG_1"/>
    <property type="match status" value="1"/>
</dbReference>
<keyword evidence="11 15" id="KW-0456">Lyase</keyword>
<evidence type="ECO:0000256" key="11">
    <source>
        <dbReference type="ARBA" id="ARBA00023239"/>
    </source>
</evidence>
<comment type="subunit">
    <text evidence="3 15">Monomer.</text>
</comment>
<evidence type="ECO:0000313" key="18">
    <source>
        <dbReference type="EMBL" id="TCO75293.1"/>
    </source>
</evidence>
<dbReference type="EMBL" id="SLWX01000009">
    <property type="protein sequence ID" value="TCO75293.1"/>
    <property type="molecule type" value="Genomic_DNA"/>
</dbReference>
<evidence type="ECO:0000256" key="5">
    <source>
        <dbReference type="ARBA" id="ARBA00022763"/>
    </source>
</evidence>
<dbReference type="InterPro" id="IPR020629">
    <property type="entry name" value="FPG_Glyclase"/>
</dbReference>
<dbReference type="FunFam" id="3.20.190.10:FF:000001">
    <property type="entry name" value="Formamidopyrimidine-DNA glycosylase"/>
    <property type="match status" value="1"/>
</dbReference>
<evidence type="ECO:0000256" key="8">
    <source>
        <dbReference type="ARBA" id="ARBA00022833"/>
    </source>
</evidence>
<dbReference type="EC" id="3.2.2.23" evidence="15"/>
<evidence type="ECO:0000256" key="7">
    <source>
        <dbReference type="ARBA" id="ARBA00022801"/>
    </source>
</evidence>
<dbReference type="PROSITE" id="PS51066">
    <property type="entry name" value="ZF_FPG_2"/>
    <property type="match status" value="1"/>
</dbReference>
<feature type="active site" description="Schiff-base intermediate with DNA" evidence="15">
    <location>
        <position position="2"/>
    </location>
</feature>
<dbReference type="EC" id="4.2.99.18" evidence="15"/>
<dbReference type="Proteomes" id="UP000294980">
    <property type="component" value="Unassembled WGS sequence"/>
</dbReference>
<dbReference type="NCBIfam" id="TIGR00577">
    <property type="entry name" value="fpg"/>
    <property type="match status" value="1"/>
</dbReference>
<dbReference type="InterPro" id="IPR012319">
    <property type="entry name" value="FPG_cat"/>
</dbReference>
<evidence type="ECO:0000256" key="9">
    <source>
        <dbReference type="ARBA" id="ARBA00023125"/>
    </source>
</evidence>
<dbReference type="HAMAP" id="MF_00103">
    <property type="entry name" value="Fapy_DNA_glycosyl"/>
    <property type="match status" value="1"/>
</dbReference>
<sequence>MPELPEVETTRRGLSPHVAGRRIDSVVVRESRLRWPVPSNLATCLVGSTINDVRRRAKYLLFQTARGELMVHLGMSGSLRMVHPSTPLLLHDHIDLRLENDLWLRYNDPRRFGSFHWLPAGETPHPLLTHLGPEPLGDAFDGRYLYRLSRGRRAGVKPFIMDGRVVVGVGNIYASEALFLAGISPSRPAGRVSLARYERLASCIRQVLGAAIAQGGTTLRDFVGGDGKPGYFAQQLWVYGRDGQPCKRCGALLREKRLGQRSTVYCVACQR</sequence>
<dbReference type="GO" id="GO:0140078">
    <property type="term" value="F:class I DNA-(apurinic or apyrimidinic site) endonuclease activity"/>
    <property type="evidence" value="ECO:0007669"/>
    <property type="project" value="UniProtKB-EC"/>
</dbReference>
<evidence type="ECO:0000256" key="14">
    <source>
        <dbReference type="ARBA" id="ARBA00044632"/>
    </source>
</evidence>
<dbReference type="PROSITE" id="PS51068">
    <property type="entry name" value="FPG_CAT"/>
    <property type="match status" value="1"/>
</dbReference>
<dbReference type="RefSeq" id="WP_117318387.1">
    <property type="nucleotide sequence ID" value="NZ_QQSW01000012.1"/>
</dbReference>
<comment type="similarity">
    <text evidence="2 15">Belongs to the FPG family.</text>
</comment>
<protein>
    <recommendedName>
        <fullName evidence="15">Formamidopyrimidine-DNA glycosylase</fullName>
        <shortName evidence="15">Fapy-DNA glycosylase</shortName>
        <ecNumber evidence="15">3.2.2.23</ecNumber>
    </recommendedName>
    <alternativeName>
        <fullName evidence="15">DNA-(apurinic or apyrimidinic site) lyase MutM</fullName>
        <shortName evidence="15">AP lyase MutM</shortName>
        <ecNumber evidence="15">4.2.99.18</ecNumber>
    </alternativeName>
</protein>
<dbReference type="InterPro" id="IPR000214">
    <property type="entry name" value="Znf_DNA_glyclase/AP_lyase"/>
</dbReference>
<feature type="active site" description="Proton donor" evidence="15">
    <location>
        <position position="3"/>
    </location>
</feature>
<comment type="caution">
    <text evidence="18">The sequence shown here is derived from an EMBL/GenBank/DDBJ whole genome shotgun (WGS) entry which is preliminary data.</text>
</comment>
<evidence type="ECO:0000256" key="12">
    <source>
        <dbReference type="ARBA" id="ARBA00023268"/>
    </source>
</evidence>
<evidence type="ECO:0000256" key="6">
    <source>
        <dbReference type="ARBA" id="ARBA00022771"/>
    </source>
</evidence>
<dbReference type="SUPFAM" id="SSF46946">
    <property type="entry name" value="S13-like H2TH domain"/>
    <property type="match status" value="1"/>
</dbReference>
<keyword evidence="13 15" id="KW-0326">Glycosidase</keyword>
<dbReference type="Pfam" id="PF01149">
    <property type="entry name" value="Fapy_DNA_glyco"/>
    <property type="match status" value="1"/>
</dbReference>
<feature type="active site" description="Proton donor; for delta-elimination activity" evidence="15">
    <location>
        <position position="261"/>
    </location>
</feature>
<comment type="catalytic activity">
    <reaction evidence="14 15">
        <text>2'-deoxyribonucleotide-(2'-deoxyribose 5'-phosphate)-2'-deoxyribonucleotide-DNA = a 3'-end 2'-deoxyribonucleotide-(2,3-dehydro-2,3-deoxyribose 5'-phosphate)-DNA + a 5'-end 5'-phospho-2'-deoxyribonucleoside-DNA + H(+)</text>
        <dbReference type="Rhea" id="RHEA:66592"/>
        <dbReference type="Rhea" id="RHEA-COMP:13180"/>
        <dbReference type="Rhea" id="RHEA-COMP:16897"/>
        <dbReference type="Rhea" id="RHEA-COMP:17067"/>
        <dbReference type="ChEBI" id="CHEBI:15378"/>
        <dbReference type="ChEBI" id="CHEBI:136412"/>
        <dbReference type="ChEBI" id="CHEBI:157695"/>
        <dbReference type="ChEBI" id="CHEBI:167181"/>
        <dbReference type="EC" id="4.2.99.18"/>
    </reaction>
</comment>
<dbReference type="SMART" id="SM01232">
    <property type="entry name" value="H2TH"/>
    <property type="match status" value="1"/>
</dbReference>
<keyword evidence="5 15" id="KW-0227">DNA damage</keyword>
<feature type="binding site" evidence="15">
    <location>
        <position position="152"/>
    </location>
    <ligand>
        <name>DNA</name>
        <dbReference type="ChEBI" id="CHEBI:16991"/>
    </ligand>
</feature>
<dbReference type="InterPro" id="IPR010979">
    <property type="entry name" value="Ribosomal_uS13-like_H2TH"/>
</dbReference>
<keyword evidence="7 15" id="KW-0378">Hydrolase</keyword>
<feature type="active site" description="Proton donor; for beta-elimination activity" evidence="15">
    <location>
        <position position="58"/>
    </location>
</feature>
<dbReference type="InterPro" id="IPR015886">
    <property type="entry name" value="H2TH_FPG"/>
</dbReference>
<dbReference type="GO" id="GO:0003684">
    <property type="term" value="F:damaged DNA binding"/>
    <property type="evidence" value="ECO:0007669"/>
    <property type="project" value="InterPro"/>
</dbReference>
<evidence type="ECO:0000256" key="13">
    <source>
        <dbReference type="ARBA" id="ARBA00023295"/>
    </source>
</evidence>
<keyword evidence="12 15" id="KW-0511">Multifunctional enzyme</keyword>
<dbReference type="FunFam" id="1.10.8.50:FF:000003">
    <property type="entry name" value="Formamidopyrimidine-DNA glycosylase"/>
    <property type="match status" value="1"/>
</dbReference>
<dbReference type="PANTHER" id="PTHR22993:SF9">
    <property type="entry name" value="FORMAMIDOPYRIMIDINE-DNA GLYCOSYLASE"/>
    <property type="match status" value="1"/>
</dbReference>
<keyword evidence="10 15" id="KW-0234">DNA repair</keyword>
<dbReference type="AlphaFoldDB" id="A0A4R2KNK5"/>
<comment type="cofactor">
    <cofactor evidence="15">
        <name>Zn(2+)</name>
        <dbReference type="ChEBI" id="CHEBI:29105"/>
    </cofactor>
    <text evidence="15">Binds 1 zinc ion per subunit.</text>
</comment>
<evidence type="ECO:0000256" key="2">
    <source>
        <dbReference type="ARBA" id="ARBA00009409"/>
    </source>
</evidence>
<dbReference type="InterPro" id="IPR015887">
    <property type="entry name" value="DNA_glyclase_Znf_dom_DNA_BS"/>
</dbReference>
<keyword evidence="9 15" id="KW-0238">DNA-binding</keyword>
<dbReference type="OrthoDB" id="9800855at2"/>
<dbReference type="SMART" id="SM00898">
    <property type="entry name" value="Fapy_DNA_glyco"/>
    <property type="match status" value="1"/>
</dbReference>
<feature type="domain" description="FPG-type" evidence="16">
    <location>
        <begin position="237"/>
        <end position="271"/>
    </location>
</feature>
<gene>
    <name evidence="15" type="primary">mutM</name>
    <name evidence="15" type="synonym">fpg</name>
    <name evidence="18" type="ORF">EV688_10916</name>
</gene>
<dbReference type="SUPFAM" id="SSF81624">
    <property type="entry name" value="N-terminal domain of MutM-like DNA repair proteins"/>
    <property type="match status" value="1"/>
</dbReference>
<comment type="catalytic activity">
    <reaction evidence="1 15">
        <text>Hydrolysis of DNA containing ring-opened 7-methylguanine residues, releasing 2,6-diamino-4-hydroxy-5-(N-methyl)formamidopyrimidine.</text>
        <dbReference type="EC" id="3.2.2.23"/>
    </reaction>
</comment>
<reference evidence="18 19" key="1">
    <citation type="submission" date="2019-03" db="EMBL/GenBank/DDBJ databases">
        <title>Genomic Encyclopedia of Type Strains, Phase IV (KMG-IV): sequencing the most valuable type-strain genomes for metagenomic binning, comparative biology and taxonomic classification.</title>
        <authorList>
            <person name="Goeker M."/>
        </authorList>
    </citation>
    <scope>NUCLEOTIDE SEQUENCE [LARGE SCALE GENOMIC DNA]</scope>
    <source>
        <strain evidence="18 19">DSM 23344</strain>
    </source>
</reference>
<evidence type="ECO:0000256" key="15">
    <source>
        <dbReference type="HAMAP-Rule" id="MF_00103"/>
    </source>
</evidence>
<organism evidence="18 19">
    <name type="scientific">Chromatocurvus halotolerans</name>
    <dbReference type="NCBI Taxonomy" id="1132028"/>
    <lineage>
        <taxon>Bacteria</taxon>
        <taxon>Pseudomonadati</taxon>
        <taxon>Pseudomonadota</taxon>
        <taxon>Gammaproteobacteria</taxon>
        <taxon>Cellvibrionales</taxon>
        <taxon>Halieaceae</taxon>
        <taxon>Chromatocurvus</taxon>
    </lineage>
</organism>
<feature type="domain" description="Formamidopyrimidine-DNA glycosylase catalytic" evidence="17">
    <location>
        <begin position="2"/>
        <end position="113"/>
    </location>
</feature>
<evidence type="ECO:0000256" key="10">
    <source>
        <dbReference type="ARBA" id="ARBA00023204"/>
    </source>
</evidence>